<dbReference type="EMBL" id="KC513605">
    <property type="protein sequence ID" value="AGE95137.1"/>
    <property type="molecule type" value="Genomic_DNA"/>
</dbReference>
<dbReference type="VEuPathDB" id="MicrosporidiaDB:AEWD_080040"/>
<dbReference type="VEuPathDB" id="MicrosporidiaDB:AEWQ_080080"/>
<dbReference type="VEuPathDB" id="MicrosporidiaDB:M970_080090"/>
<proteinExistence type="predicted"/>
<evidence type="ECO:0000313" key="1">
    <source>
        <dbReference type="EMBL" id="AGE95137.1"/>
    </source>
</evidence>
<dbReference type="VEuPathDB" id="MicrosporidiaDB:AEWR_080090"/>
<sequence>MGKVSLSPLLHDTLVFMKKFASKITVTRTSICSKSILVEMPEFCDCCFTVKTRDFAAMLKQTQEFTVEDKALKYRYEVGVGGDLIKVEKRMKKHDEVYQIAGGFPLLSIVVNGFKVLSSDDLLIRAGKDGSLTLESFGIVKTKSEYLGLRVPEHTVDLVAVKVKSRDLRILEDLRGDLIFSFLDSHILVYSLGNNSTTVVQIGILST</sequence>
<name>M1K7B6_ENCCN</name>
<dbReference type="VEuPathDB" id="MicrosporidiaDB:ECU08_0130"/>
<protein>
    <submittedName>
        <fullName evidence="1">Uncharacterized protein</fullName>
    </submittedName>
</protein>
<accession>M1K7B6</accession>
<dbReference type="AlphaFoldDB" id="M1K7B6"/>
<dbReference type="OMA" id="CVFEDFL"/>
<gene>
    <name evidence="1" type="ORF">ECU08_0130</name>
</gene>
<reference evidence="1" key="1">
    <citation type="journal article" date="2013" name="Eukaryot. Cell">
        <title>Extremely Reduced Levels of Heterozygosity in the Vertebrate Pathogen Encephalitozoon cuniculi.</title>
        <authorList>
            <person name="Selman M."/>
            <person name="Sak B."/>
            <person name="Kvac M."/>
            <person name="Farinelli L."/>
            <person name="Weiss L.M."/>
            <person name="Corradi N."/>
        </authorList>
    </citation>
    <scope>NUCLEOTIDE SEQUENCE</scope>
</reference>
<organism evidence="1">
    <name type="scientific">Encephalitozoon cuniculi</name>
    <name type="common">Microsporidian parasite</name>
    <dbReference type="NCBI Taxonomy" id="6035"/>
    <lineage>
        <taxon>Eukaryota</taxon>
        <taxon>Fungi</taxon>
        <taxon>Fungi incertae sedis</taxon>
        <taxon>Microsporidia</taxon>
        <taxon>Unikaryonidae</taxon>
        <taxon>Encephalitozoon</taxon>
    </lineage>
</organism>